<dbReference type="RefSeq" id="WP_274039011.1">
    <property type="nucleotide sequence ID" value="NZ_JANCPR020000069.1"/>
</dbReference>
<comment type="caution">
    <text evidence="1">The sequence shown here is derived from an EMBL/GenBank/DDBJ whole genome shotgun (WGS) entry which is preliminary data.</text>
</comment>
<keyword evidence="2" id="KW-1185">Reference proteome</keyword>
<dbReference type="InterPro" id="IPR047790">
    <property type="entry name" value="MCP_Sipho"/>
</dbReference>
<dbReference type="PROSITE" id="PS50007">
    <property type="entry name" value="PIPLC_X_DOMAIN"/>
    <property type="match status" value="1"/>
</dbReference>
<protein>
    <submittedName>
        <fullName evidence="1">Major capsid protein</fullName>
    </submittedName>
</protein>
<reference evidence="1 2" key="1">
    <citation type="submission" date="2023-05" db="EMBL/GenBank/DDBJ databases">
        <title>Streptantibioticus silvisoli sp. nov., acidotolerant actinomycetes 1 from pine litter.</title>
        <authorList>
            <person name="Swiecimska M."/>
            <person name="Golinska P."/>
            <person name="Sangal V."/>
            <person name="Wachnowicz B."/>
            <person name="Goodfellow M."/>
        </authorList>
    </citation>
    <scope>NUCLEOTIDE SEQUENCE [LARGE SCALE GENOMIC DNA]</scope>
    <source>
        <strain evidence="1 2">DSM 42109</strain>
    </source>
</reference>
<name>A0ABT7A9F7_9ACTN</name>
<gene>
    <name evidence="1" type="ORF">NMN56_039385</name>
</gene>
<sequence>MPEELFTAPADLTLVGDDELRALETQGTTEFDRVSGIDDVDPQTLQYAMRLTDDLDRIRAELSVRDTRAEREAELARNRAADQLASLQTRVHGPATPAAGDPAAAPAVDAESIAVAAARGVTAGMIAMMGEKRGSGFDPEALARRATASLAETAQHAPTPRVPEQRLAVTASVDIPGVAHGGELTTLASLSDVVARKAKSMPVTSGSPNHQLVASIRNDFEHSVDDRTSPAQMSELINYLRSKDKQDALVAGGGWCAPSEIRYDFFNIACEDGLIDLPTFGVTRGGVQFPVSPSLADALGGGTAFAGFTSEFSVTSQPWLWTEADDIAAVTGSPTKPCIRVPCPSFEEERLECYGYCLTAGNLSDDAYPEATQHMLQLLMSAHAHVINARLIALMLQASTSPISISGGAATDSAAPRIYNAAGLAAADYRARYGMCESDVLELVIPFWVREVIRADLAWKAGVELQDVPNVQIDGYFSARNIRAQWVNDWQVRGASQFGHASAMTAWPTSVDFLLYAAGTFLHGNGMSLDLGVVRDSVLNSENDHTAAWSEECHLVAKVGHESRRYRVGFNVNGSTSALHAGTVRV</sequence>
<dbReference type="NCBIfam" id="NF033847">
    <property type="entry name" value="MCP_Sipho"/>
    <property type="match status" value="1"/>
</dbReference>
<evidence type="ECO:0000313" key="2">
    <source>
        <dbReference type="Proteomes" id="UP001214441"/>
    </source>
</evidence>
<organism evidence="1 2">
    <name type="scientific">Streptomyces iconiensis</name>
    <dbReference type="NCBI Taxonomy" id="1384038"/>
    <lineage>
        <taxon>Bacteria</taxon>
        <taxon>Bacillati</taxon>
        <taxon>Actinomycetota</taxon>
        <taxon>Actinomycetes</taxon>
        <taxon>Kitasatosporales</taxon>
        <taxon>Streptomycetaceae</taxon>
        <taxon>Streptomyces</taxon>
    </lineage>
</organism>
<dbReference type="Proteomes" id="UP001214441">
    <property type="component" value="Unassembled WGS sequence"/>
</dbReference>
<dbReference type="EMBL" id="JANCPR020000069">
    <property type="protein sequence ID" value="MDJ1137920.1"/>
    <property type="molecule type" value="Genomic_DNA"/>
</dbReference>
<evidence type="ECO:0000313" key="1">
    <source>
        <dbReference type="EMBL" id="MDJ1137920.1"/>
    </source>
</evidence>
<accession>A0ABT7A9F7</accession>
<proteinExistence type="predicted"/>